<sequence>MYPKVKDRTQSQDDQRDAHHHNWNSLLSFKDIQFLLLQDSCFPVKDYQDVSPPPIARIPKSYVSKVLLPTLKESASEELDKKSNSDEEYRPNIRASSVPRPRAVLSSPDNDAMIGNKNRVKAVRPSALKNHHSIQSRHAECKVAPSQAVDGSHLSTRKSKDTIDNNLEGKKTPTTAISSHRRNITNNKPSSARISQIYHTN</sequence>
<dbReference type="Proteomes" id="UP001174677">
    <property type="component" value="Chromosome 4"/>
</dbReference>
<evidence type="ECO:0000313" key="3">
    <source>
        <dbReference type="Proteomes" id="UP001174677"/>
    </source>
</evidence>
<feature type="compositionally biased region" description="Basic and acidic residues" evidence="1">
    <location>
        <begin position="158"/>
        <end position="171"/>
    </location>
</feature>
<dbReference type="EMBL" id="JARPOI010000004">
    <property type="protein sequence ID" value="KAJ9182338.1"/>
    <property type="molecule type" value="Genomic_DNA"/>
</dbReference>
<reference evidence="2" key="1">
    <citation type="journal article" date="2023" name="Plant Biotechnol. J.">
        <title>Chromosome-level wild Hevea brasiliensis genome provides new tools for genomic-assisted breeding and valuable loci to elevate rubber yield.</title>
        <authorList>
            <person name="Cheng H."/>
            <person name="Song X."/>
            <person name="Hu Y."/>
            <person name="Wu T."/>
            <person name="Yang Q."/>
            <person name="An Z."/>
            <person name="Feng S."/>
            <person name="Deng Z."/>
            <person name="Wu W."/>
            <person name="Zeng X."/>
            <person name="Tu M."/>
            <person name="Wang X."/>
            <person name="Huang H."/>
        </authorList>
    </citation>
    <scope>NUCLEOTIDE SEQUENCE</scope>
    <source>
        <strain evidence="2">MT/VB/25A 57/8</strain>
    </source>
</reference>
<accession>A0ABQ9MSG7</accession>
<protein>
    <recommendedName>
        <fullName evidence="4">DUF4005 domain-containing protein</fullName>
    </recommendedName>
</protein>
<organism evidence="2 3">
    <name type="scientific">Hevea brasiliensis</name>
    <name type="common">Para rubber tree</name>
    <name type="synonym">Siphonia brasiliensis</name>
    <dbReference type="NCBI Taxonomy" id="3981"/>
    <lineage>
        <taxon>Eukaryota</taxon>
        <taxon>Viridiplantae</taxon>
        <taxon>Streptophyta</taxon>
        <taxon>Embryophyta</taxon>
        <taxon>Tracheophyta</taxon>
        <taxon>Spermatophyta</taxon>
        <taxon>Magnoliopsida</taxon>
        <taxon>eudicotyledons</taxon>
        <taxon>Gunneridae</taxon>
        <taxon>Pentapetalae</taxon>
        <taxon>rosids</taxon>
        <taxon>fabids</taxon>
        <taxon>Malpighiales</taxon>
        <taxon>Euphorbiaceae</taxon>
        <taxon>Crotonoideae</taxon>
        <taxon>Micrandreae</taxon>
        <taxon>Hevea</taxon>
    </lineage>
</organism>
<dbReference type="PANTHER" id="PTHR38932">
    <property type="entry name" value="BNAC03G64660D PROTEIN"/>
    <property type="match status" value="1"/>
</dbReference>
<proteinExistence type="predicted"/>
<dbReference type="PANTHER" id="PTHR38932:SF1">
    <property type="entry name" value="DUF4005 DOMAIN-CONTAINING PROTEIN"/>
    <property type="match status" value="1"/>
</dbReference>
<feature type="compositionally biased region" description="Basic and acidic residues" evidence="1">
    <location>
        <begin position="74"/>
        <end position="91"/>
    </location>
</feature>
<comment type="caution">
    <text evidence="2">The sequence shown here is derived from an EMBL/GenBank/DDBJ whole genome shotgun (WGS) entry which is preliminary data.</text>
</comment>
<evidence type="ECO:0000256" key="1">
    <source>
        <dbReference type="SAM" id="MobiDB-lite"/>
    </source>
</evidence>
<feature type="region of interest" description="Disordered" evidence="1">
    <location>
        <begin position="145"/>
        <end position="201"/>
    </location>
</feature>
<feature type="compositionally biased region" description="Polar residues" evidence="1">
    <location>
        <begin position="172"/>
        <end position="201"/>
    </location>
</feature>
<name>A0ABQ9MSG7_HEVBR</name>
<gene>
    <name evidence="2" type="ORF">P3X46_006342</name>
</gene>
<feature type="region of interest" description="Disordered" evidence="1">
    <location>
        <begin position="74"/>
        <end position="111"/>
    </location>
</feature>
<evidence type="ECO:0008006" key="4">
    <source>
        <dbReference type="Google" id="ProtNLM"/>
    </source>
</evidence>
<evidence type="ECO:0000313" key="2">
    <source>
        <dbReference type="EMBL" id="KAJ9182338.1"/>
    </source>
</evidence>
<keyword evidence="3" id="KW-1185">Reference proteome</keyword>